<name>A0ABS5GD57_9BRAD</name>
<feature type="domain" description="Outer membrane protein beta-barrel" evidence="7">
    <location>
        <begin position="343"/>
        <end position="506"/>
    </location>
</feature>
<feature type="compositionally biased region" description="Low complexity" evidence="6">
    <location>
        <begin position="43"/>
        <end position="55"/>
    </location>
</feature>
<dbReference type="PANTHER" id="PTHR34001:SF3">
    <property type="entry name" value="BLL7405 PROTEIN"/>
    <property type="match status" value="1"/>
</dbReference>
<evidence type="ECO:0000256" key="3">
    <source>
        <dbReference type="ARBA" id="ARBA00023136"/>
    </source>
</evidence>
<protein>
    <submittedName>
        <fullName evidence="8">Porin family protein</fullName>
    </submittedName>
</protein>
<organism evidence="8 9">
    <name type="scientific">Bradyrhizobium denitrificans</name>
    <dbReference type="NCBI Taxonomy" id="2734912"/>
    <lineage>
        <taxon>Bacteria</taxon>
        <taxon>Pseudomonadati</taxon>
        <taxon>Pseudomonadota</taxon>
        <taxon>Alphaproteobacteria</taxon>
        <taxon>Hyphomicrobiales</taxon>
        <taxon>Nitrobacteraceae</taxon>
        <taxon>Bradyrhizobium</taxon>
    </lineage>
</organism>
<evidence type="ECO:0000256" key="5">
    <source>
        <dbReference type="ARBA" id="ARBA00038306"/>
    </source>
</evidence>
<keyword evidence="4" id="KW-0998">Cell outer membrane</keyword>
<dbReference type="Pfam" id="PF13505">
    <property type="entry name" value="OMP_b-brl"/>
    <property type="match status" value="1"/>
</dbReference>
<proteinExistence type="inferred from homology"/>
<feature type="compositionally biased region" description="Basic and acidic residues" evidence="6">
    <location>
        <begin position="249"/>
        <end position="258"/>
    </location>
</feature>
<evidence type="ECO:0000313" key="9">
    <source>
        <dbReference type="Proteomes" id="UP001314635"/>
    </source>
</evidence>
<accession>A0ABS5GD57</accession>
<feature type="region of interest" description="Disordered" evidence="6">
    <location>
        <begin position="249"/>
        <end position="323"/>
    </location>
</feature>
<feature type="compositionally biased region" description="Pro residues" evidence="6">
    <location>
        <begin position="264"/>
        <end position="277"/>
    </location>
</feature>
<dbReference type="Gene3D" id="2.40.160.20">
    <property type="match status" value="1"/>
</dbReference>
<dbReference type="Proteomes" id="UP001314635">
    <property type="component" value="Unassembled WGS sequence"/>
</dbReference>
<comment type="caution">
    <text evidence="8">The sequence shown here is derived from an EMBL/GenBank/DDBJ whole genome shotgun (WGS) entry which is preliminary data.</text>
</comment>
<dbReference type="InterPro" id="IPR011250">
    <property type="entry name" value="OMP/PagP_B-barrel"/>
</dbReference>
<keyword evidence="9" id="KW-1185">Reference proteome</keyword>
<dbReference type="EMBL" id="JAFCLK010000028">
    <property type="protein sequence ID" value="MBR1139275.1"/>
    <property type="molecule type" value="Genomic_DNA"/>
</dbReference>
<evidence type="ECO:0000313" key="8">
    <source>
        <dbReference type="EMBL" id="MBR1139275.1"/>
    </source>
</evidence>
<dbReference type="SUPFAM" id="SSF56925">
    <property type="entry name" value="OMPA-like"/>
    <property type="match status" value="1"/>
</dbReference>
<gene>
    <name evidence="8" type="ORF">JQ619_26290</name>
</gene>
<keyword evidence="2" id="KW-0732">Signal</keyword>
<feature type="compositionally biased region" description="Basic and acidic residues" evidence="6">
    <location>
        <begin position="105"/>
        <end position="115"/>
    </location>
</feature>
<dbReference type="PANTHER" id="PTHR34001">
    <property type="entry name" value="BLL7405 PROTEIN"/>
    <property type="match status" value="1"/>
</dbReference>
<reference evidence="9" key="1">
    <citation type="journal article" date="2021" name="ISME J.">
        <title>Evolutionary origin and ecological implication of a unique nif island in free-living Bradyrhizobium lineages.</title>
        <authorList>
            <person name="Tao J."/>
        </authorList>
    </citation>
    <scope>NUCLEOTIDE SEQUENCE [LARGE SCALE GENOMIC DNA]</scope>
    <source>
        <strain evidence="9">SZCCT0094</strain>
    </source>
</reference>
<evidence type="ECO:0000256" key="6">
    <source>
        <dbReference type="SAM" id="MobiDB-lite"/>
    </source>
</evidence>
<evidence type="ECO:0000256" key="4">
    <source>
        <dbReference type="ARBA" id="ARBA00023237"/>
    </source>
</evidence>
<comment type="similarity">
    <text evidence="5">Belongs to the Omp25/RopB family.</text>
</comment>
<dbReference type="InterPro" id="IPR051692">
    <property type="entry name" value="OMP-like"/>
</dbReference>
<keyword evidence="3" id="KW-0472">Membrane</keyword>
<feature type="compositionally biased region" description="Low complexity" evidence="6">
    <location>
        <begin position="278"/>
        <end position="323"/>
    </location>
</feature>
<comment type="subcellular location">
    <subcellularLocation>
        <location evidence="1">Cell outer membrane</location>
    </subcellularLocation>
</comment>
<feature type="region of interest" description="Disordered" evidence="6">
    <location>
        <begin position="43"/>
        <end position="132"/>
    </location>
</feature>
<dbReference type="InterPro" id="IPR027385">
    <property type="entry name" value="Beta-barrel_OMP"/>
</dbReference>
<sequence>MVAYRWSGCHAGANGGYAWSRQQQTWSRSANAAAAPVPAVLQPAAPPAGNAGNAPPANPPAANPPVVAKPVPTPPNIPNTGGGKPPYKPPVYGQHGDKGWWQPSNHDHGGKDHDGWQYGHKHGKPDRDDGHYWPQWGTKDGGSKYADHDWGWHAPSTKDSNYSSKDSNYKDDRHAGEGWSQLHSSGYADRLAWLRHDDHERPGYGWSSQPAADKHEAELWKSHGGKDNWGKDNWGKDNWFKNDWAKHDGKDDGKHDHGGYAWKPVPPHKPGWPPKTPPANNNAGQPPQQPPVQGNNNQGNNNQGNNQANNGGATPQNPAPVAGAVAPLPQAALLQTPANVASNGGDVIGGVQLGCDYQIDRFVLGIQAMADLGIINASTAVAPQLTLNARTSNLYTATVRAGYLVTPEVLLYARGGAAWTRTSVTAVNAANGQSASAAFNRSGWTVGAGVEWMFARNWSAFAEYDYADFGTVTGRLPGAAAVTGGPDVVSLNTKIHTALVGVNYRFEMLARAGR</sequence>
<evidence type="ECO:0000259" key="7">
    <source>
        <dbReference type="Pfam" id="PF13505"/>
    </source>
</evidence>
<evidence type="ECO:0000256" key="2">
    <source>
        <dbReference type="ARBA" id="ARBA00022729"/>
    </source>
</evidence>
<evidence type="ECO:0000256" key="1">
    <source>
        <dbReference type="ARBA" id="ARBA00004442"/>
    </source>
</evidence>